<dbReference type="InterPro" id="IPR038488">
    <property type="entry name" value="Integrase_DNA-bd_sf"/>
</dbReference>
<dbReference type="RefSeq" id="WP_338143054.1">
    <property type="nucleotide sequence ID" value="NZ_CP034588.1"/>
</dbReference>
<dbReference type="PANTHER" id="PTHR30629:SF2">
    <property type="entry name" value="PROPHAGE INTEGRASE INTS-RELATED"/>
    <property type="match status" value="1"/>
</dbReference>
<reference evidence="6 7" key="1">
    <citation type="submission" date="2018-05" db="EMBL/GenBank/DDBJ databases">
        <title>Genomic Encyclopedia of Type Strains, Phase IV (KMG-IV): sequencing the most valuable type-strain genomes for metagenomic binning, comparative biology and taxonomic classification.</title>
        <authorList>
            <person name="Goeker M."/>
        </authorList>
    </citation>
    <scope>NUCLEOTIDE SEQUENCE [LARGE SCALE GENOMIC DNA]</scope>
    <source>
        <strain evidence="6 7">DSM 103371</strain>
    </source>
</reference>
<evidence type="ECO:0000256" key="1">
    <source>
        <dbReference type="ARBA" id="ARBA00008857"/>
    </source>
</evidence>
<dbReference type="PROSITE" id="PS51900">
    <property type="entry name" value="CB"/>
    <property type="match status" value="1"/>
</dbReference>
<keyword evidence="7" id="KW-1185">Reference proteome</keyword>
<dbReference type="Gene3D" id="1.10.150.130">
    <property type="match status" value="1"/>
</dbReference>
<gene>
    <name evidence="6" type="ORF">C8D95_107193</name>
</gene>
<sequence>MPKKAKELSAIEVKRLAHPGKGINATFAVGGVDGLLLQITPTDARSWLLRYSAKGKRRHLGLGPYPDVTLAGARERARDARDKLWQGVDPLEERRAAKAALAAAEKRGLTFAKAADRFLAAKLGEFRNEKHKAQWRATIDTYAAPKIGDMLVDDIKVQDVLRVLEPIWTTKTETASRLRGRIESILAWATVAGHRTGDNPARWKGNLDAILPKPGKVARGEQPCPIPRRCAGMVRRPARQKRLRNARP</sequence>
<evidence type="ECO:0000256" key="2">
    <source>
        <dbReference type="ARBA" id="ARBA00022908"/>
    </source>
</evidence>
<accession>A0A316GL27</accession>
<evidence type="ECO:0000313" key="7">
    <source>
        <dbReference type="Proteomes" id="UP000245390"/>
    </source>
</evidence>
<dbReference type="InterPro" id="IPR044068">
    <property type="entry name" value="CB"/>
</dbReference>
<dbReference type="InterPro" id="IPR010998">
    <property type="entry name" value="Integrase_recombinase_N"/>
</dbReference>
<dbReference type="PANTHER" id="PTHR30629">
    <property type="entry name" value="PROPHAGE INTEGRASE"/>
    <property type="match status" value="1"/>
</dbReference>
<comment type="similarity">
    <text evidence="1">Belongs to the 'phage' integrase family.</text>
</comment>
<dbReference type="SUPFAM" id="SSF56349">
    <property type="entry name" value="DNA breaking-rejoining enzymes"/>
    <property type="match status" value="1"/>
</dbReference>
<dbReference type="InterPro" id="IPR025166">
    <property type="entry name" value="Integrase_DNA_bind_dom"/>
</dbReference>
<evidence type="ECO:0000256" key="3">
    <source>
        <dbReference type="ARBA" id="ARBA00023125"/>
    </source>
</evidence>
<dbReference type="Pfam" id="PF22022">
    <property type="entry name" value="Phage_int_M"/>
    <property type="match status" value="1"/>
</dbReference>
<keyword evidence="2" id="KW-0229">DNA integration</keyword>
<evidence type="ECO:0000259" key="5">
    <source>
        <dbReference type="PROSITE" id="PS51900"/>
    </source>
</evidence>
<dbReference type="AlphaFoldDB" id="A0A316GL27"/>
<organism evidence="6 7">
    <name type="scientific">Silicimonas algicola</name>
    <dbReference type="NCBI Taxonomy" id="1826607"/>
    <lineage>
        <taxon>Bacteria</taxon>
        <taxon>Pseudomonadati</taxon>
        <taxon>Pseudomonadota</taxon>
        <taxon>Alphaproteobacteria</taxon>
        <taxon>Rhodobacterales</taxon>
        <taxon>Paracoccaceae</taxon>
    </lineage>
</organism>
<name>A0A316GL27_9RHOB</name>
<dbReference type="InterPro" id="IPR050808">
    <property type="entry name" value="Phage_Integrase"/>
</dbReference>
<dbReference type="Gene3D" id="3.30.160.390">
    <property type="entry name" value="Integrase, DNA-binding domain"/>
    <property type="match status" value="1"/>
</dbReference>
<keyword evidence="3 4" id="KW-0238">DNA-binding</keyword>
<dbReference type="Proteomes" id="UP000245390">
    <property type="component" value="Unassembled WGS sequence"/>
</dbReference>
<protein>
    <submittedName>
        <fullName evidence="6">Uncharacterized protein DUF4102</fullName>
    </submittedName>
</protein>
<comment type="caution">
    <text evidence="6">The sequence shown here is derived from an EMBL/GenBank/DDBJ whole genome shotgun (WGS) entry which is preliminary data.</text>
</comment>
<dbReference type="InterPro" id="IPR053876">
    <property type="entry name" value="Phage_int_M"/>
</dbReference>
<proteinExistence type="inferred from homology"/>
<dbReference type="EMBL" id="QGGV01000007">
    <property type="protein sequence ID" value="PWK55527.1"/>
    <property type="molecule type" value="Genomic_DNA"/>
</dbReference>
<evidence type="ECO:0000313" key="6">
    <source>
        <dbReference type="EMBL" id="PWK55527.1"/>
    </source>
</evidence>
<evidence type="ECO:0000256" key="4">
    <source>
        <dbReference type="PROSITE-ProRule" id="PRU01248"/>
    </source>
</evidence>
<feature type="domain" description="Core-binding (CB)" evidence="5">
    <location>
        <begin position="109"/>
        <end position="190"/>
    </location>
</feature>
<dbReference type="InterPro" id="IPR011010">
    <property type="entry name" value="DNA_brk_join_enz"/>
</dbReference>
<dbReference type="GO" id="GO:0003677">
    <property type="term" value="F:DNA binding"/>
    <property type="evidence" value="ECO:0007669"/>
    <property type="project" value="UniProtKB-UniRule"/>
</dbReference>
<dbReference type="Pfam" id="PF13356">
    <property type="entry name" value="Arm-DNA-bind_3"/>
    <property type="match status" value="1"/>
</dbReference>
<dbReference type="GO" id="GO:0015074">
    <property type="term" value="P:DNA integration"/>
    <property type="evidence" value="ECO:0007669"/>
    <property type="project" value="UniProtKB-KW"/>
</dbReference>